<evidence type="ECO:0000313" key="2">
    <source>
        <dbReference type="EMBL" id="MBY6365612.1"/>
    </source>
</evidence>
<organism evidence="2 3">
    <name type="scientific">Rhodococcoides corynebacterioides</name>
    <dbReference type="NCBI Taxonomy" id="53972"/>
    <lineage>
        <taxon>Bacteria</taxon>
        <taxon>Bacillati</taxon>
        <taxon>Actinomycetota</taxon>
        <taxon>Actinomycetes</taxon>
        <taxon>Mycobacteriales</taxon>
        <taxon>Nocardiaceae</taxon>
        <taxon>Rhodococcoides</taxon>
    </lineage>
</organism>
<dbReference type="RefSeq" id="WP_222682763.1">
    <property type="nucleotide sequence ID" value="NZ_JABUBT010000001.1"/>
</dbReference>
<evidence type="ECO:0000256" key="1">
    <source>
        <dbReference type="SAM" id="MobiDB-lite"/>
    </source>
</evidence>
<dbReference type="EMBL" id="JABUBU010000001">
    <property type="protein sequence ID" value="MBY6365612.1"/>
    <property type="molecule type" value="Genomic_DNA"/>
</dbReference>
<sequence>MTDHDARREQHPDPVPYSTGERVFGPPGGTFDPDWAATALRSHRPDLTHADSVRLVERAWELLRENGLRDAALADAVAATLTPDDRPLADTVAAVATETARFYLDR</sequence>
<proteinExistence type="predicted"/>
<feature type="compositionally biased region" description="Basic and acidic residues" evidence="1">
    <location>
        <begin position="1"/>
        <end position="12"/>
    </location>
</feature>
<protein>
    <recommendedName>
        <fullName evidence="4">ANTAR domain-containing protein</fullName>
    </recommendedName>
</protein>
<name>A0ABS7NZP7_9NOCA</name>
<accession>A0ABS7NZP7</accession>
<feature type="region of interest" description="Disordered" evidence="1">
    <location>
        <begin position="1"/>
        <end position="31"/>
    </location>
</feature>
<keyword evidence="3" id="KW-1185">Reference proteome</keyword>
<evidence type="ECO:0000313" key="3">
    <source>
        <dbReference type="Proteomes" id="UP000825228"/>
    </source>
</evidence>
<gene>
    <name evidence="2" type="ORF">HQ603_02475</name>
</gene>
<dbReference type="Proteomes" id="UP000825228">
    <property type="component" value="Unassembled WGS sequence"/>
</dbReference>
<comment type="caution">
    <text evidence="2">The sequence shown here is derived from an EMBL/GenBank/DDBJ whole genome shotgun (WGS) entry which is preliminary data.</text>
</comment>
<evidence type="ECO:0008006" key="4">
    <source>
        <dbReference type="Google" id="ProtNLM"/>
    </source>
</evidence>
<reference evidence="2 3" key="1">
    <citation type="submission" date="2020-06" db="EMBL/GenBank/DDBJ databases">
        <title>Taxonomy, biology and ecology of Rhodococcus bacteria occurring in California pistachio and other woody hosts as revealed by genome sequence analyses.</title>
        <authorList>
            <person name="Gai Y."/>
            <person name="Riely B."/>
        </authorList>
    </citation>
    <scope>NUCLEOTIDE SEQUENCE [LARGE SCALE GENOMIC DNA]</scope>
    <source>
        <strain evidence="2 3">BP-281</strain>
    </source>
</reference>